<dbReference type="RefSeq" id="WP_137100880.1">
    <property type="nucleotide sequence ID" value="NZ_CP039865.1"/>
</dbReference>
<keyword evidence="3 4" id="KW-0472">Membrane</keyword>
<proteinExistence type="predicted"/>
<dbReference type="OrthoDB" id="8894129at2"/>
<reference evidence="6 7" key="1">
    <citation type="submission" date="2019-04" db="EMBL/GenBank/DDBJ databases">
        <title>Phreatobacter aquaticus sp. nov.</title>
        <authorList>
            <person name="Choi A."/>
            <person name="Baek K."/>
        </authorList>
    </citation>
    <scope>NUCLEOTIDE SEQUENCE [LARGE SCALE GENOMIC DNA]</scope>
    <source>
        <strain evidence="6 7">NMCR1094</strain>
    </source>
</reference>
<feature type="transmembrane region" description="Helical" evidence="4">
    <location>
        <begin position="383"/>
        <end position="403"/>
    </location>
</feature>
<feature type="transmembrane region" description="Helical" evidence="4">
    <location>
        <begin position="146"/>
        <end position="165"/>
    </location>
</feature>
<keyword evidence="7" id="KW-1185">Reference proteome</keyword>
<evidence type="ECO:0000256" key="4">
    <source>
        <dbReference type="SAM" id="Phobius"/>
    </source>
</evidence>
<name>A0A4D7QM01_9HYPH</name>
<dbReference type="AlphaFoldDB" id="A0A4D7QM01"/>
<feature type="transmembrane region" description="Helical" evidence="4">
    <location>
        <begin position="51"/>
        <end position="72"/>
    </location>
</feature>
<dbReference type="InterPro" id="IPR011701">
    <property type="entry name" value="MFS"/>
</dbReference>
<evidence type="ECO:0000259" key="5">
    <source>
        <dbReference type="PROSITE" id="PS50850"/>
    </source>
</evidence>
<gene>
    <name evidence="6" type="ORF">E8L99_18195</name>
</gene>
<dbReference type="PANTHER" id="PTHR43129">
    <property type="entry name" value="FOSMIDOMYCIN RESISTANCE PROTEIN"/>
    <property type="match status" value="1"/>
</dbReference>
<dbReference type="Gene3D" id="1.20.1250.20">
    <property type="entry name" value="MFS general substrate transporter like domains"/>
    <property type="match status" value="2"/>
</dbReference>
<dbReference type="SUPFAM" id="SSF103473">
    <property type="entry name" value="MFS general substrate transporter"/>
    <property type="match status" value="1"/>
</dbReference>
<evidence type="ECO:0000256" key="2">
    <source>
        <dbReference type="ARBA" id="ARBA00022989"/>
    </source>
</evidence>
<dbReference type="Proteomes" id="UP000298588">
    <property type="component" value="Chromosome"/>
</dbReference>
<dbReference type="PANTHER" id="PTHR43129:SF1">
    <property type="entry name" value="FOSMIDOMYCIN RESISTANCE PROTEIN"/>
    <property type="match status" value="1"/>
</dbReference>
<accession>A0A4D7QM01</accession>
<keyword evidence="1 4" id="KW-0812">Transmembrane</keyword>
<dbReference type="GO" id="GO:0005886">
    <property type="term" value="C:plasma membrane"/>
    <property type="evidence" value="ECO:0007669"/>
    <property type="project" value="TreeGrafter"/>
</dbReference>
<dbReference type="GO" id="GO:0022857">
    <property type="term" value="F:transmembrane transporter activity"/>
    <property type="evidence" value="ECO:0007669"/>
    <property type="project" value="InterPro"/>
</dbReference>
<evidence type="ECO:0000256" key="3">
    <source>
        <dbReference type="ARBA" id="ARBA00023136"/>
    </source>
</evidence>
<dbReference type="InterPro" id="IPR020846">
    <property type="entry name" value="MFS_dom"/>
</dbReference>
<feature type="transmembrane region" description="Helical" evidence="4">
    <location>
        <begin position="318"/>
        <end position="335"/>
    </location>
</feature>
<dbReference type="KEGG" id="paqt:E8L99_18195"/>
<evidence type="ECO:0000313" key="7">
    <source>
        <dbReference type="Proteomes" id="UP000298588"/>
    </source>
</evidence>
<feature type="transmembrane region" description="Helical" evidence="4">
    <location>
        <begin position="355"/>
        <end position="377"/>
    </location>
</feature>
<feature type="transmembrane region" description="Helical" evidence="4">
    <location>
        <begin position="171"/>
        <end position="195"/>
    </location>
</feature>
<feature type="transmembrane region" description="Helical" evidence="4">
    <location>
        <begin position="294"/>
        <end position="312"/>
    </location>
</feature>
<feature type="transmembrane region" description="Helical" evidence="4">
    <location>
        <begin position="112"/>
        <end position="134"/>
    </location>
</feature>
<protein>
    <submittedName>
        <fullName evidence="6">MFS transporter</fullName>
    </submittedName>
</protein>
<organism evidence="6 7">
    <name type="scientific">Phreatobacter aquaticus</name>
    <dbReference type="NCBI Taxonomy" id="2570229"/>
    <lineage>
        <taxon>Bacteria</taxon>
        <taxon>Pseudomonadati</taxon>
        <taxon>Pseudomonadota</taxon>
        <taxon>Alphaproteobacteria</taxon>
        <taxon>Hyphomicrobiales</taxon>
        <taxon>Phreatobacteraceae</taxon>
        <taxon>Phreatobacter</taxon>
    </lineage>
</organism>
<feature type="transmembrane region" description="Helical" evidence="4">
    <location>
        <begin position="222"/>
        <end position="247"/>
    </location>
</feature>
<feature type="transmembrane region" description="Helical" evidence="4">
    <location>
        <begin position="84"/>
        <end position="106"/>
    </location>
</feature>
<keyword evidence="2 4" id="KW-1133">Transmembrane helix</keyword>
<dbReference type="Pfam" id="PF07690">
    <property type="entry name" value="MFS_1"/>
    <property type="match status" value="1"/>
</dbReference>
<dbReference type="InterPro" id="IPR036259">
    <property type="entry name" value="MFS_trans_sf"/>
</dbReference>
<dbReference type="EMBL" id="CP039865">
    <property type="protein sequence ID" value="QCK87551.1"/>
    <property type="molecule type" value="Genomic_DNA"/>
</dbReference>
<evidence type="ECO:0000256" key="1">
    <source>
        <dbReference type="ARBA" id="ARBA00022692"/>
    </source>
</evidence>
<feature type="domain" description="Major facilitator superfamily (MFS) profile" evidence="5">
    <location>
        <begin position="22"/>
        <end position="409"/>
    </location>
</feature>
<feature type="transmembrane region" description="Helical" evidence="4">
    <location>
        <begin position="267"/>
        <end position="287"/>
    </location>
</feature>
<dbReference type="PROSITE" id="PS50850">
    <property type="entry name" value="MFS"/>
    <property type="match status" value="1"/>
</dbReference>
<evidence type="ECO:0000313" key="6">
    <source>
        <dbReference type="EMBL" id="QCK87551.1"/>
    </source>
</evidence>
<sequence length="410" mass="41715">MSISPQTAQPVQSGPLKAEAVLLGQVSFVHLISHIHFMTLPALLPILPARLGVSFIDLGAAITLYNFVSFLVQTPMGFATDRFGARRVLTAGLIIGSVSLLVVAIVPTYGCLLVAMAALGLANGVYHPCDYALLSNGIDGSRMGRAFSIHTFAGYLGTAITPPLLLGTAAFAGLSSAFAVAGLIGLAGALMLILVNPDPARPDTAADAGERASEPARPVSRLALVTPTVLSLMAMFVLLALSTSGISSFSVSALVMGYGTDLSTANAALTGFLFASAIGVLAGGALADRTAHHGLVAAGAYGLTAIISLTLALTQPPALGLLVMLGAAGFLTGIITPSRDMMVRAAAPKGSEGIVFGIVSTGFNIGGLIGPLLYAWLLDSGQTSAIFAVAALFMVLTVTLAIVQDLRART</sequence>